<gene>
    <name evidence="1" type="ORF">SDC9_62544</name>
</gene>
<accession>A0A644XK93</accession>
<dbReference type="InterPro" id="IPR036388">
    <property type="entry name" value="WH-like_DNA-bd_sf"/>
</dbReference>
<protein>
    <recommendedName>
        <fullName evidence="2">ATP-dependent DNA helicase RecG C-terminal domain-containing protein</fullName>
    </recommendedName>
</protein>
<name>A0A644XK93_9ZZZZ</name>
<dbReference type="EMBL" id="VSSQ01002563">
    <property type="protein sequence ID" value="MPM16168.1"/>
    <property type="molecule type" value="Genomic_DNA"/>
</dbReference>
<comment type="caution">
    <text evidence="1">The sequence shown here is derived from an EMBL/GenBank/DDBJ whole genome shotgun (WGS) entry which is preliminary data.</text>
</comment>
<dbReference type="Pfam" id="PF13412">
    <property type="entry name" value="HTH_24"/>
    <property type="match status" value="1"/>
</dbReference>
<sequence length="122" mass="14011">MRIILNLGITEHTGHGVPTIVSNYGKDVFSISDTFLKCTIPFNKLVTEYIRTQNVGMNVVLNKTEQKILELLIEDPKQTAENLSKRINSTIRTAERTLKSLQEKNYLTRIGSRRDGHWIVKR</sequence>
<reference evidence="1" key="1">
    <citation type="submission" date="2019-08" db="EMBL/GenBank/DDBJ databases">
        <authorList>
            <person name="Kucharzyk K."/>
            <person name="Murdoch R.W."/>
            <person name="Higgins S."/>
            <person name="Loffler F."/>
        </authorList>
    </citation>
    <scope>NUCLEOTIDE SEQUENCE</scope>
</reference>
<dbReference type="AlphaFoldDB" id="A0A644XK93"/>
<organism evidence="1">
    <name type="scientific">bioreactor metagenome</name>
    <dbReference type="NCBI Taxonomy" id="1076179"/>
    <lineage>
        <taxon>unclassified sequences</taxon>
        <taxon>metagenomes</taxon>
        <taxon>ecological metagenomes</taxon>
    </lineage>
</organism>
<dbReference type="SUPFAM" id="SSF46785">
    <property type="entry name" value="Winged helix' DNA-binding domain"/>
    <property type="match status" value="1"/>
</dbReference>
<evidence type="ECO:0008006" key="2">
    <source>
        <dbReference type="Google" id="ProtNLM"/>
    </source>
</evidence>
<evidence type="ECO:0000313" key="1">
    <source>
        <dbReference type="EMBL" id="MPM16168.1"/>
    </source>
</evidence>
<dbReference type="Gene3D" id="1.10.10.10">
    <property type="entry name" value="Winged helix-like DNA-binding domain superfamily/Winged helix DNA-binding domain"/>
    <property type="match status" value="1"/>
</dbReference>
<proteinExistence type="predicted"/>
<dbReference type="InterPro" id="IPR036390">
    <property type="entry name" value="WH_DNA-bd_sf"/>
</dbReference>